<dbReference type="VEuPathDB" id="FungiDB:H257_13216"/>
<evidence type="ECO:0000313" key="2">
    <source>
        <dbReference type="Proteomes" id="UP000284702"/>
    </source>
</evidence>
<proteinExistence type="predicted"/>
<name>A0A3R7XMH5_APHAT</name>
<gene>
    <name evidence="1" type="ORF">B5M09_011845</name>
</gene>
<reference evidence="1" key="1">
    <citation type="submission" date="2018-07" db="EMBL/GenBank/DDBJ databases">
        <title>Annotation of Aphanomyces astaci genome assembly.</title>
        <authorList>
            <person name="Studholme D.J."/>
        </authorList>
    </citation>
    <scope>NUCLEOTIDE SEQUENCE [LARGE SCALE GENOMIC DNA]</scope>
    <source>
        <strain evidence="1">Pc</strain>
    </source>
</reference>
<sequence length="157" mass="17123">MPPMHIVLNDFGEMETNNNSIVEATTATEAVTSYPTCAGLASLELRASILRPCRVSNEFQHLSSDVQALSCLLLEQLPVTSAVPDDTRPRLEALRQENQLLHDCGSSLVHDMSLLQDHVLLLEARIDRLSLDFSSRLAQAETPAPESSSRPASTGLD</sequence>
<protein>
    <submittedName>
        <fullName evidence="1">Uncharacterized protein</fullName>
    </submittedName>
</protein>
<dbReference type="Proteomes" id="UP000284702">
    <property type="component" value="Unassembled WGS sequence"/>
</dbReference>
<organism evidence="1 2">
    <name type="scientific">Aphanomyces astaci</name>
    <name type="common">Crayfish plague agent</name>
    <dbReference type="NCBI Taxonomy" id="112090"/>
    <lineage>
        <taxon>Eukaryota</taxon>
        <taxon>Sar</taxon>
        <taxon>Stramenopiles</taxon>
        <taxon>Oomycota</taxon>
        <taxon>Saprolegniomycetes</taxon>
        <taxon>Saprolegniales</taxon>
        <taxon>Verrucalvaceae</taxon>
        <taxon>Aphanomyces</taxon>
    </lineage>
</organism>
<keyword evidence="2" id="KW-1185">Reference proteome</keyword>
<dbReference type="EMBL" id="MZMZ02005174">
    <property type="protein sequence ID" value="RQM18343.1"/>
    <property type="molecule type" value="Genomic_DNA"/>
</dbReference>
<dbReference type="AlphaFoldDB" id="A0A3R7XMH5"/>
<comment type="caution">
    <text evidence="1">The sequence shown here is derived from an EMBL/GenBank/DDBJ whole genome shotgun (WGS) entry which is preliminary data.</text>
</comment>
<evidence type="ECO:0000313" key="1">
    <source>
        <dbReference type="EMBL" id="RQM18343.1"/>
    </source>
</evidence>
<accession>A0A3R7XMH5</accession>